<organism evidence="2 3">
    <name type="scientific">Streptomyces blastmyceticus</name>
    <dbReference type="NCBI Taxonomy" id="68180"/>
    <lineage>
        <taxon>Bacteria</taxon>
        <taxon>Bacillati</taxon>
        <taxon>Actinomycetota</taxon>
        <taxon>Actinomycetes</taxon>
        <taxon>Kitasatosporales</taxon>
        <taxon>Streptomycetaceae</taxon>
        <taxon>Streptomyces</taxon>
    </lineage>
</organism>
<keyword evidence="1" id="KW-0732">Signal</keyword>
<evidence type="ECO:0000256" key="1">
    <source>
        <dbReference type="SAM" id="SignalP"/>
    </source>
</evidence>
<evidence type="ECO:0000313" key="3">
    <source>
        <dbReference type="Proteomes" id="UP001500063"/>
    </source>
</evidence>
<feature type="signal peptide" evidence="1">
    <location>
        <begin position="1"/>
        <end position="22"/>
    </location>
</feature>
<feature type="chain" id="PRO_5045468850" evidence="1">
    <location>
        <begin position="23"/>
        <end position="196"/>
    </location>
</feature>
<comment type="caution">
    <text evidence="2">The sequence shown here is derived from an EMBL/GenBank/DDBJ whole genome shotgun (WGS) entry which is preliminary data.</text>
</comment>
<accession>A0ABN0W8M3</accession>
<protein>
    <submittedName>
        <fullName evidence="2">Uncharacterized protein</fullName>
    </submittedName>
</protein>
<gene>
    <name evidence="2" type="ORF">GCM10010319_01350</name>
</gene>
<proteinExistence type="predicted"/>
<reference evidence="2 3" key="1">
    <citation type="journal article" date="2019" name="Int. J. Syst. Evol. Microbiol.">
        <title>The Global Catalogue of Microorganisms (GCM) 10K type strain sequencing project: providing services to taxonomists for standard genome sequencing and annotation.</title>
        <authorList>
            <consortium name="The Broad Institute Genomics Platform"/>
            <consortium name="The Broad Institute Genome Sequencing Center for Infectious Disease"/>
            <person name="Wu L."/>
            <person name="Ma J."/>
        </authorList>
    </citation>
    <scope>NUCLEOTIDE SEQUENCE [LARGE SCALE GENOMIC DNA]</scope>
    <source>
        <strain evidence="2 3">JCM 4565</strain>
    </source>
</reference>
<name>A0ABN0W8M3_9ACTN</name>
<keyword evidence="3" id="KW-1185">Reference proteome</keyword>
<dbReference type="Proteomes" id="UP001500063">
    <property type="component" value="Unassembled WGS sequence"/>
</dbReference>
<dbReference type="RefSeq" id="WP_344114946.1">
    <property type="nucleotide sequence ID" value="NZ_BAAABW010000001.1"/>
</dbReference>
<dbReference type="EMBL" id="BAAABW010000001">
    <property type="protein sequence ID" value="GAA0329018.1"/>
    <property type="molecule type" value="Genomic_DNA"/>
</dbReference>
<evidence type="ECO:0000313" key="2">
    <source>
        <dbReference type="EMBL" id="GAA0329018.1"/>
    </source>
</evidence>
<sequence length="196" mass="19781">MTRARAITSAAVALGVAAAATAAVVLLGGGSSPTTTLITPPTLAGGAYRLTAGTAELEKQGISIQSGLPKGAVSVLARYTRADDPAATLSLSGAYGRTGDPATVLDGMLNGFESGPGSPEVTTPRRDFTPTGGPPLSCEVVRLDARVYAPACAWAEKTDAALLISFDPKRTTPGTVNLSAFAGFTADAYRSVRKPG</sequence>